<accession>A0A9D4ZN62</accession>
<evidence type="ECO:0000256" key="2">
    <source>
        <dbReference type="ARBA" id="ARBA00007577"/>
    </source>
</evidence>
<keyword evidence="16" id="KW-1185">Reference proteome</keyword>
<comment type="subcellular location">
    <subcellularLocation>
        <location evidence="1">Membrane</location>
        <topology evidence="1">Multi-pass membrane protein</topology>
    </subcellularLocation>
</comment>
<keyword evidence="6" id="KW-0677">Repeat</keyword>
<dbReference type="PANTHER" id="PTHR43394:SF11">
    <property type="entry name" value="ATP-BINDING CASSETTE TRANSPORTER"/>
    <property type="match status" value="1"/>
</dbReference>
<feature type="transmembrane region" description="Helical" evidence="12">
    <location>
        <begin position="275"/>
        <end position="294"/>
    </location>
</feature>
<dbReference type="CDD" id="cd18577">
    <property type="entry name" value="ABC_6TM_Pgp_ABCB1_D1_like"/>
    <property type="match status" value="1"/>
</dbReference>
<feature type="transmembrane region" description="Helical" evidence="12">
    <location>
        <begin position="766"/>
        <end position="792"/>
    </location>
</feature>
<feature type="domain" description="ABC transmembrane type-1" evidence="14">
    <location>
        <begin position="124"/>
        <end position="412"/>
    </location>
</feature>
<gene>
    <name evidence="15" type="ORF">GOP47_0006581</name>
</gene>
<proteinExistence type="inferred from homology"/>
<keyword evidence="7" id="KW-0547">Nucleotide-binding</keyword>
<evidence type="ECO:0000259" key="13">
    <source>
        <dbReference type="PROSITE" id="PS50893"/>
    </source>
</evidence>
<evidence type="ECO:0000256" key="12">
    <source>
        <dbReference type="SAM" id="Phobius"/>
    </source>
</evidence>
<evidence type="ECO:0000313" key="16">
    <source>
        <dbReference type="Proteomes" id="UP000886520"/>
    </source>
</evidence>
<dbReference type="PROSITE" id="PS50893">
    <property type="entry name" value="ABC_TRANSPORTER_2"/>
    <property type="match status" value="2"/>
</dbReference>
<reference evidence="15" key="1">
    <citation type="submission" date="2021-01" db="EMBL/GenBank/DDBJ databases">
        <title>Adiantum capillus-veneris genome.</title>
        <authorList>
            <person name="Fang Y."/>
            <person name="Liao Q."/>
        </authorList>
    </citation>
    <scope>NUCLEOTIDE SEQUENCE</scope>
    <source>
        <strain evidence="15">H3</strain>
        <tissue evidence="15">Leaf</tissue>
    </source>
</reference>
<evidence type="ECO:0000256" key="4">
    <source>
        <dbReference type="ARBA" id="ARBA00022528"/>
    </source>
</evidence>
<feature type="transmembrane region" description="Helical" evidence="12">
    <location>
        <begin position="812"/>
        <end position="832"/>
    </location>
</feature>
<dbReference type="CDD" id="cd03249">
    <property type="entry name" value="ABC_MTABC3_MDL1_MDL2"/>
    <property type="match status" value="2"/>
</dbReference>
<keyword evidence="4" id="KW-0150">Chloroplast</keyword>
<dbReference type="InterPro" id="IPR036640">
    <property type="entry name" value="ABC1_TM_sf"/>
</dbReference>
<feature type="transmembrane region" description="Helical" evidence="12">
    <location>
        <begin position="251"/>
        <end position="269"/>
    </location>
</feature>
<name>A0A9D4ZN62_ADICA</name>
<evidence type="ECO:0000256" key="9">
    <source>
        <dbReference type="ARBA" id="ARBA00022989"/>
    </source>
</evidence>
<dbReference type="GO" id="GO:0015421">
    <property type="term" value="F:ABC-type oligopeptide transporter activity"/>
    <property type="evidence" value="ECO:0007669"/>
    <property type="project" value="TreeGrafter"/>
</dbReference>
<dbReference type="InterPro" id="IPR003593">
    <property type="entry name" value="AAA+_ATPase"/>
</dbReference>
<dbReference type="Pfam" id="PF00005">
    <property type="entry name" value="ABC_tran"/>
    <property type="match status" value="2"/>
</dbReference>
<dbReference type="InterPro" id="IPR027417">
    <property type="entry name" value="P-loop_NTPase"/>
</dbReference>
<dbReference type="GO" id="GO:0005524">
    <property type="term" value="F:ATP binding"/>
    <property type="evidence" value="ECO:0007669"/>
    <property type="project" value="UniProtKB-KW"/>
</dbReference>
<evidence type="ECO:0000256" key="5">
    <source>
        <dbReference type="ARBA" id="ARBA00022692"/>
    </source>
</evidence>
<dbReference type="InterPro" id="IPR003439">
    <property type="entry name" value="ABC_transporter-like_ATP-bd"/>
</dbReference>
<keyword evidence="4" id="KW-0934">Plastid</keyword>
<feature type="region of interest" description="Disordered" evidence="11">
    <location>
        <begin position="692"/>
        <end position="715"/>
    </location>
</feature>
<dbReference type="PROSITE" id="PS50929">
    <property type="entry name" value="ABC_TM1F"/>
    <property type="match status" value="2"/>
</dbReference>
<dbReference type="PANTHER" id="PTHR43394">
    <property type="entry name" value="ATP-DEPENDENT PERMEASE MDL1, MITOCHONDRIAL"/>
    <property type="match status" value="1"/>
</dbReference>
<dbReference type="Gene3D" id="3.40.50.300">
    <property type="entry name" value="P-loop containing nucleotide triphosphate hydrolases"/>
    <property type="match status" value="2"/>
</dbReference>
<organism evidence="15 16">
    <name type="scientific">Adiantum capillus-veneris</name>
    <name type="common">Maidenhair fern</name>
    <dbReference type="NCBI Taxonomy" id="13818"/>
    <lineage>
        <taxon>Eukaryota</taxon>
        <taxon>Viridiplantae</taxon>
        <taxon>Streptophyta</taxon>
        <taxon>Embryophyta</taxon>
        <taxon>Tracheophyta</taxon>
        <taxon>Polypodiopsida</taxon>
        <taxon>Polypodiidae</taxon>
        <taxon>Polypodiales</taxon>
        <taxon>Pteridineae</taxon>
        <taxon>Pteridaceae</taxon>
        <taxon>Vittarioideae</taxon>
        <taxon>Adiantum</taxon>
    </lineage>
</organism>
<dbReference type="GO" id="GO:0016887">
    <property type="term" value="F:ATP hydrolysis activity"/>
    <property type="evidence" value="ECO:0007669"/>
    <property type="project" value="InterPro"/>
</dbReference>
<dbReference type="FunFam" id="3.40.50.300:FF:000205">
    <property type="entry name" value="ABC transporter B family member 4"/>
    <property type="match status" value="1"/>
</dbReference>
<evidence type="ECO:0000256" key="6">
    <source>
        <dbReference type="ARBA" id="ARBA00022737"/>
    </source>
</evidence>
<keyword evidence="3" id="KW-0813">Transport</keyword>
<feature type="transmembrane region" description="Helical" evidence="12">
    <location>
        <begin position="120"/>
        <end position="148"/>
    </location>
</feature>
<protein>
    <submittedName>
        <fullName evidence="15">Uncharacterized protein</fullName>
    </submittedName>
</protein>
<feature type="transmembrane region" description="Helical" evidence="12">
    <location>
        <begin position="1033"/>
        <end position="1054"/>
    </location>
</feature>
<keyword evidence="5 12" id="KW-0812">Transmembrane</keyword>
<feature type="transmembrane region" description="Helical" evidence="12">
    <location>
        <begin position="352"/>
        <end position="372"/>
    </location>
</feature>
<dbReference type="EMBL" id="JABFUD020000006">
    <property type="protein sequence ID" value="KAI5078910.1"/>
    <property type="molecule type" value="Genomic_DNA"/>
</dbReference>
<evidence type="ECO:0000256" key="3">
    <source>
        <dbReference type="ARBA" id="ARBA00022448"/>
    </source>
</evidence>
<dbReference type="InterPro" id="IPR017871">
    <property type="entry name" value="ABC_transporter-like_CS"/>
</dbReference>
<dbReference type="InterPro" id="IPR011527">
    <property type="entry name" value="ABC1_TM_dom"/>
</dbReference>
<dbReference type="GO" id="GO:0090374">
    <property type="term" value="P:oligopeptide export from mitochondrion"/>
    <property type="evidence" value="ECO:0007669"/>
    <property type="project" value="TreeGrafter"/>
</dbReference>
<dbReference type="InterPro" id="IPR039421">
    <property type="entry name" value="Type_1_exporter"/>
</dbReference>
<feature type="domain" description="ABC transporter" evidence="13">
    <location>
        <begin position="1090"/>
        <end position="1326"/>
    </location>
</feature>
<dbReference type="PROSITE" id="PS00211">
    <property type="entry name" value="ABC_TRANSPORTER_1"/>
    <property type="match status" value="2"/>
</dbReference>
<evidence type="ECO:0000259" key="14">
    <source>
        <dbReference type="PROSITE" id="PS50929"/>
    </source>
</evidence>
<dbReference type="GO" id="GO:0005743">
    <property type="term" value="C:mitochondrial inner membrane"/>
    <property type="evidence" value="ECO:0007669"/>
    <property type="project" value="TreeGrafter"/>
</dbReference>
<evidence type="ECO:0000256" key="10">
    <source>
        <dbReference type="ARBA" id="ARBA00023136"/>
    </source>
</evidence>
<dbReference type="SUPFAM" id="SSF52540">
    <property type="entry name" value="P-loop containing nucleoside triphosphate hydrolases"/>
    <property type="match status" value="2"/>
</dbReference>
<dbReference type="CDD" id="cd18578">
    <property type="entry name" value="ABC_6TM_Pgp_ABCB1_D2_like"/>
    <property type="match status" value="1"/>
</dbReference>
<feature type="transmembrane region" description="Helical" evidence="12">
    <location>
        <begin position="168"/>
        <end position="191"/>
    </location>
</feature>
<dbReference type="SUPFAM" id="SSF90123">
    <property type="entry name" value="ABC transporter transmembrane region"/>
    <property type="match status" value="2"/>
</dbReference>
<evidence type="ECO:0000256" key="11">
    <source>
        <dbReference type="SAM" id="MobiDB-lite"/>
    </source>
</evidence>
<feature type="domain" description="ABC transporter" evidence="13">
    <location>
        <begin position="447"/>
        <end position="683"/>
    </location>
</feature>
<dbReference type="FunFam" id="3.40.50.300:FF:000251">
    <property type="entry name" value="ABC transporter B family member 19"/>
    <property type="match status" value="1"/>
</dbReference>
<feature type="transmembrane region" description="Helical" evidence="12">
    <location>
        <begin position="914"/>
        <end position="934"/>
    </location>
</feature>
<dbReference type="Proteomes" id="UP000886520">
    <property type="component" value="Chromosome 6"/>
</dbReference>
<feature type="transmembrane region" description="Helical" evidence="12">
    <location>
        <begin position="891"/>
        <end position="908"/>
    </location>
</feature>
<evidence type="ECO:0000313" key="15">
    <source>
        <dbReference type="EMBL" id="KAI5078910.1"/>
    </source>
</evidence>
<evidence type="ECO:0000256" key="1">
    <source>
        <dbReference type="ARBA" id="ARBA00004141"/>
    </source>
</evidence>
<keyword evidence="10 12" id="KW-0472">Membrane</keyword>
<feature type="transmembrane region" description="Helical" evidence="12">
    <location>
        <begin position="992"/>
        <end position="1013"/>
    </location>
</feature>
<comment type="similarity">
    <text evidence="2">Belongs to the ABC transporter superfamily. ABCB family. Multidrug resistance exporter (TC 3.A.1.201) subfamily.</text>
</comment>
<sequence length="1338" mass="145454">MSLVAEWAWSLEPSSFGKLEPSDSTMSETERLDLFGDAISEKAQSGRWIGGKSLKYRAGAVSDVADLSDEEEMTKQEAKHFELGELGGVMNADDGEEKPSESRPSVSLYKLFSFADNLDYLLMFLGTLGACVHGAAIPVFFIFFGKLIDAFGAHVSDPNAMAREVAKYAMNFLYLGLAVMGSGWLEVSCWMQSGERQSGRMRTKYLQAMLNQDVGYFDIDTSTGEIVNSISSDTALVQDAISEKMGHYLHYMARFIAGFAVGFSSVWQLTLVTLAVVPLIAAASGTYAAIMIGLTGKSQKAYAEAGKIAEEAIAQIRTVYSFVGEKKTLASYREALEKSYELGKQGGMAKGLGVGCTYGLLFGAWALLLWYASILVIHKVTNGGQAFTTILNVIISGISLGQAAPNLTAFGKGKAAGYNILEMIKRKPAINVNMYQGQILSHVEGNIELCNVTFSYPSRQNVVIFQNFSLKIPAGKTVALVGGSGSGKSTVISLIERFYDPTSGKVIIDGHDIKNLQLKWLRAQIGLVNQEPALFATSILENILYGKEGADMNMVHKAAKAANAHSFIEQLPSGYDTQVGERGVQLSGGQKQRIAIARAMLKNPSILLLDEATSALDAASERLVQEALDHLMVGRTTVVVAHRLSTICNADMIAVVKLGKVVETGTHDQLMLKGERGEYHSLVKLQETAMNRPCAEGQSSTRHSRNSYASSHSKNMSFRTSTSLHSFPGESDLYPPIDLEDRYLRSSLPAPSMWRLLKLNLPEWPYGLLGSLGAIMAGVETPLFALAISQILVSFYNPDIDHLKHEVRKVAFIFSAATVVTVLIYVLQHYFFTLAGERLTVRVRERMFSAILRNEVGWFDLDEHNSSLLASQLATDTTLVRAAVADRLSTITQNMALTVTAFAIAFFLEWRVTLVIIATFPLLIGASVGEQLFLKGFGGNLGKAYGRASMVAGEAVGNIRTVAAFCAEEKVLDLFRRELNVPRKQLWLRGQLTGVGYGISQCCMYCSYGLALWYASTLVKKQDTNFGDVMKAFMVLILTAFGVAETLAMAPDIVKGSQALSSVFAIMDRRTEIDPDDPDAEKVTEVKGTIELRHIVFNYPSRPDAHVFQDLSLRVHSGRSLAVVGPSGSGKSSVIALIARFYDPQAGVVFVDSKDIKKLNLRSLRQHIALVQQEPALFATSIYENIKYGAGAATEADVIEAAKAANAHNFISGLPQGYQTDVGERGLQLSGGQKQRVAIARAVLKDPSILLLDEATSALDAESEKVVQDALDRLMKGRTTVVVAHRLSTIRGADSIAVLQGGQVVEHGSHSLLISKAGGMYAQLVNLQQHGNRNPRRV</sequence>
<keyword evidence="9 12" id="KW-1133">Transmembrane helix</keyword>
<dbReference type="Gene3D" id="1.20.1560.10">
    <property type="entry name" value="ABC transporter type 1, transmembrane domain"/>
    <property type="match status" value="1"/>
</dbReference>
<feature type="domain" description="ABC transmembrane type-1" evidence="14">
    <location>
        <begin position="768"/>
        <end position="1055"/>
    </location>
</feature>
<evidence type="ECO:0000256" key="8">
    <source>
        <dbReference type="ARBA" id="ARBA00022840"/>
    </source>
</evidence>
<feature type="compositionally biased region" description="Polar residues" evidence="11">
    <location>
        <begin position="697"/>
        <end position="715"/>
    </location>
</feature>
<dbReference type="SMART" id="SM00382">
    <property type="entry name" value="AAA"/>
    <property type="match status" value="2"/>
</dbReference>
<comment type="caution">
    <text evidence="15">The sequence shown here is derived from an EMBL/GenBank/DDBJ whole genome shotgun (WGS) entry which is preliminary data.</text>
</comment>
<keyword evidence="8" id="KW-0067">ATP-binding</keyword>
<dbReference type="Pfam" id="PF00664">
    <property type="entry name" value="ABC_membrane"/>
    <property type="match status" value="2"/>
</dbReference>
<dbReference type="OrthoDB" id="6500128at2759"/>
<evidence type="ECO:0000256" key="7">
    <source>
        <dbReference type="ARBA" id="ARBA00022741"/>
    </source>
</evidence>